<evidence type="ECO:0000313" key="5">
    <source>
        <dbReference type="EMBL" id="CAZ55909.1"/>
    </source>
</evidence>
<gene>
    <name evidence="5" type="ordered locus">SSUBM407_1051</name>
</gene>
<keyword evidence="6" id="KW-1185">Reference proteome</keyword>
<sequence length="223" mass="26250">MGQGTTISLIKEEIIQQEKQIEGILLEIENLRIMKKQCKNWLFFAITMLFFSVIVFKGMFLVIMVFLCFMYVVTSYFQSDRCDGLISHYKNEIDSIEEAINKNREFIAKYKYFSHFYVAGTQYREDRFEPMRVLRCLTYGGETTDVKLVREPDNKYDPNAVKVLVCGYFVGYIPKTASEEVSRLIDRGEKLNLSVDMERQGSYDKGYRAYYELTIYVLNDEKL</sequence>
<dbReference type="InterPro" id="IPR014905">
    <property type="entry name" value="HIRAN"/>
</dbReference>
<dbReference type="Proteomes" id="UP000009077">
    <property type="component" value="Chromosome"/>
</dbReference>
<evidence type="ECO:0000256" key="1">
    <source>
        <dbReference type="ARBA" id="ARBA00022723"/>
    </source>
</evidence>
<evidence type="ECO:0000259" key="4">
    <source>
        <dbReference type="SMART" id="SM00910"/>
    </source>
</evidence>
<name>A0A0H3N4C0_STRS4</name>
<dbReference type="GO" id="GO:0008270">
    <property type="term" value="F:zinc ion binding"/>
    <property type="evidence" value="ECO:0007669"/>
    <property type="project" value="InterPro"/>
</dbReference>
<feature type="transmembrane region" description="Helical" evidence="3">
    <location>
        <begin position="41"/>
        <end position="72"/>
    </location>
</feature>
<dbReference type="GO" id="GO:0016818">
    <property type="term" value="F:hydrolase activity, acting on acid anhydrides, in phosphorus-containing anhydrides"/>
    <property type="evidence" value="ECO:0007669"/>
    <property type="project" value="InterPro"/>
</dbReference>
<keyword evidence="3" id="KW-1133">Transmembrane helix</keyword>
<evidence type="ECO:0000256" key="3">
    <source>
        <dbReference type="SAM" id="Phobius"/>
    </source>
</evidence>
<dbReference type="KEGG" id="ssb:SSUBM407_1051"/>
<dbReference type="Gene3D" id="3.30.70.2330">
    <property type="match status" value="1"/>
</dbReference>
<accession>A0A0H3N4C0</accession>
<keyword evidence="1" id="KW-0479">Metal-binding</keyword>
<keyword evidence="2" id="KW-0378">Hydrolase</keyword>
<feature type="domain" description="HIRAN" evidence="4">
    <location>
        <begin position="111"/>
        <end position="219"/>
    </location>
</feature>
<evidence type="ECO:0000256" key="2">
    <source>
        <dbReference type="ARBA" id="ARBA00022801"/>
    </source>
</evidence>
<keyword evidence="3" id="KW-0812">Transmembrane</keyword>
<dbReference type="RefSeq" id="WP_012775626.1">
    <property type="nucleotide sequence ID" value="NC_012926.1"/>
</dbReference>
<dbReference type="SMART" id="SM00910">
    <property type="entry name" value="HIRAN"/>
    <property type="match status" value="1"/>
</dbReference>
<evidence type="ECO:0000313" key="6">
    <source>
        <dbReference type="Proteomes" id="UP000009077"/>
    </source>
</evidence>
<dbReference type="HOGENOM" id="CLU_1239520_0_0_9"/>
<dbReference type="Pfam" id="PF08797">
    <property type="entry name" value="HIRAN"/>
    <property type="match status" value="1"/>
</dbReference>
<dbReference type="PATRIC" id="fig|568814.3.peg.1083"/>
<dbReference type="GO" id="GO:0003676">
    <property type="term" value="F:nucleic acid binding"/>
    <property type="evidence" value="ECO:0007669"/>
    <property type="project" value="InterPro"/>
</dbReference>
<keyword evidence="3" id="KW-0472">Membrane</keyword>
<proteinExistence type="predicted"/>
<reference evidence="5 6" key="1">
    <citation type="journal article" date="2009" name="PLoS ONE">
        <title>Rapid evolution of virulence and drug resistance in the emerging zoonotic pathogen Streptococcus suis.</title>
        <authorList>
            <person name="Holden M.T.G."/>
            <person name="Hauser H."/>
            <person name="Sanders M."/>
            <person name="Ngo T.H."/>
            <person name="Cherevach I."/>
            <person name="Cronin A."/>
            <person name="Goodhead I."/>
            <person name="Mungall K."/>
            <person name="Quail M.A."/>
            <person name="Price C."/>
            <person name="Rabbinowitsch E."/>
            <person name="Sharp S."/>
            <person name="Croucher N.J."/>
            <person name="Chieu T.B."/>
            <person name="Mai N.T.H."/>
            <person name="Diep T.S."/>
            <person name="Chinh N.T."/>
            <person name="Kehoe M."/>
            <person name="Leigh J.A."/>
            <person name="Ward P.N."/>
            <person name="Dowson C.G."/>
            <person name="Whatmore A.M."/>
            <person name="Chanter N."/>
            <person name="Iversen P."/>
            <person name="Gottschalk M."/>
            <person name="Slater J.D."/>
            <person name="Smith H.E."/>
            <person name="Spratt B.G."/>
            <person name="Xu J."/>
            <person name="Ye C."/>
            <person name="Bentley S."/>
            <person name="Barrell B.G."/>
            <person name="Schultsz C."/>
            <person name="Maskell D.J."/>
            <person name="Parkhill J."/>
        </authorList>
    </citation>
    <scope>NUCLEOTIDE SEQUENCE [LARGE SCALE GENOMIC DNA]</scope>
    <source>
        <strain evidence="5 6">BM407</strain>
    </source>
</reference>
<protein>
    <submittedName>
        <fullName evidence="5">Membrane protein</fullName>
    </submittedName>
</protein>
<organism evidence="5 6">
    <name type="scientific">Streptococcus suis (strain BM407)</name>
    <dbReference type="NCBI Taxonomy" id="568814"/>
    <lineage>
        <taxon>Bacteria</taxon>
        <taxon>Bacillati</taxon>
        <taxon>Bacillota</taxon>
        <taxon>Bacilli</taxon>
        <taxon>Lactobacillales</taxon>
        <taxon>Streptococcaceae</taxon>
        <taxon>Streptococcus</taxon>
    </lineage>
</organism>
<dbReference type="GeneID" id="8154650"/>
<dbReference type="AlphaFoldDB" id="A0A0H3N4C0"/>
<dbReference type="EMBL" id="FM252032">
    <property type="protein sequence ID" value="CAZ55909.1"/>
    <property type="molecule type" value="Genomic_DNA"/>
</dbReference>